<proteinExistence type="predicted"/>
<keyword evidence="4" id="KW-1185">Reference proteome</keyword>
<keyword evidence="1" id="KW-0472">Membrane</keyword>
<keyword evidence="1" id="KW-0812">Transmembrane</keyword>
<accession>A0A9W4T2P9</accession>
<comment type="caution">
    <text evidence="3">The sequence shown here is derived from an EMBL/GenBank/DDBJ whole genome shotgun (WGS) entry which is preliminary data.</text>
</comment>
<evidence type="ECO:0000256" key="2">
    <source>
        <dbReference type="SAM" id="SignalP"/>
    </source>
</evidence>
<evidence type="ECO:0000256" key="1">
    <source>
        <dbReference type="SAM" id="Phobius"/>
    </source>
</evidence>
<protein>
    <submittedName>
        <fullName evidence="3">2326_t:CDS:1</fullName>
    </submittedName>
</protein>
<organism evidence="3 4">
    <name type="scientific">Funneliformis geosporum</name>
    <dbReference type="NCBI Taxonomy" id="1117311"/>
    <lineage>
        <taxon>Eukaryota</taxon>
        <taxon>Fungi</taxon>
        <taxon>Fungi incertae sedis</taxon>
        <taxon>Mucoromycota</taxon>
        <taxon>Glomeromycotina</taxon>
        <taxon>Glomeromycetes</taxon>
        <taxon>Glomerales</taxon>
        <taxon>Glomeraceae</taxon>
        <taxon>Funneliformis</taxon>
    </lineage>
</organism>
<feature type="chain" id="PRO_5040772698" evidence="2">
    <location>
        <begin position="18"/>
        <end position="109"/>
    </location>
</feature>
<feature type="signal peptide" evidence="2">
    <location>
        <begin position="1"/>
        <end position="17"/>
    </location>
</feature>
<dbReference type="AlphaFoldDB" id="A0A9W4T2P9"/>
<evidence type="ECO:0000313" key="3">
    <source>
        <dbReference type="EMBL" id="CAI2190748.1"/>
    </source>
</evidence>
<dbReference type="EMBL" id="CAMKVN010006821">
    <property type="protein sequence ID" value="CAI2190748.1"/>
    <property type="molecule type" value="Genomic_DNA"/>
</dbReference>
<gene>
    <name evidence="3" type="ORF">FWILDA_LOCUS14730</name>
</gene>
<keyword evidence="2" id="KW-0732">Signal</keyword>
<sequence>MGILLLLALAIYYLTHENQDRKTQRQLKAEQAQEERLLRRMEPNPALIQAKKAKKQKQATLLIALVLIGGLAYYFLGYLPEERQRAKEEIEQMFKDNWNVTAEKLDKAL</sequence>
<keyword evidence="1" id="KW-1133">Transmembrane helix</keyword>
<name>A0A9W4T2P9_9GLOM</name>
<feature type="transmembrane region" description="Helical" evidence="1">
    <location>
        <begin position="59"/>
        <end position="76"/>
    </location>
</feature>
<dbReference type="Proteomes" id="UP001153678">
    <property type="component" value="Unassembled WGS sequence"/>
</dbReference>
<evidence type="ECO:0000313" key="4">
    <source>
        <dbReference type="Proteomes" id="UP001153678"/>
    </source>
</evidence>
<reference evidence="3" key="1">
    <citation type="submission" date="2022-08" db="EMBL/GenBank/DDBJ databases">
        <authorList>
            <person name="Kallberg Y."/>
            <person name="Tangrot J."/>
            <person name="Rosling A."/>
        </authorList>
    </citation>
    <scope>NUCLEOTIDE SEQUENCE</scope>
    <source>
        <strain evidence="3">Wild A</strain>
    </source>
</reference>